<evidence type="ECO:0000313" key="4">
    <source>
        <dbReference type="Proteomes" id="UP000308917"/>
    </source>
</evidence>
<dbReference type="InterPro" id="IPR005064">
    <property type="entry name" value="BUG"/>
</dbReference>
<dbReference type="SUPFAM" id="SSF53850">
    <property type="entry name" value="Periplasmic binding protein-like II"/>
    <property type="match status" value="1"/>
</dbReference>
<evidence type="ECO:0000256" key="2">
    <source>
        <dbReference type="SAM" id="SignalP"/>
    </source>
</evidence>
<dbReference type="OrthoDB" id="8678477at2"/>
<evidence type="ECO:0000313" key="3">
    <source>
        <dbReference type="EMBL" id="THU04117.1"/>
    </source>
</evidence>
<protein>
    <submittedName>
        <fullName evidence="3">Tripartite tricarboxylate transporter substrate binding protein</fullName>
    </submittedName>
</protein>
<sequence length="325" mass="34133">MKKTIQTLATAALCIASLCTITTTAYADTVTTIVVPYGPGGPLDTTARILAESVKDTLGTVIVENRPGAGGNIGIGQVARAKPDGKTLGIAAVATMAINPWLYSSTPYNPNTDFAAVTPVARVPNVLVMNSERAKELNIHTLQDLIAYGREHEGQLNYGSGGNGSAGHLAGELFKQMANVQAVHIPYNGANPAQLALLSKEVDFNFDNLAAAAANIRAGKLIALAVTTEQPSDFLPGVPSMAQTLPGFTIDTWWGLVAPASTPKSTIEQLNAAFSAALESETIRKSFKALLAEPVISKAPAFDQFMAQERARYEPIVKATGAKVD</sequence>
<dbReference type="AlphaFoldDB" id="A0A4S8FA30"/>
<comment type="caution">
    <text evidence="3">The sequence shown here is derived from an EMBL/GenBank/DDBJ whole genome shotgun (WGS) entry which is preliminary data.</text>
</comment>
<dbReference type="PANTHER" id="PTHR42928:SF5">
    <property type="entry name" value="BLR1237 PROTEIN"/>
    <property type="match status" value="1"/>
</dbReference>
<comment type="similarity">
    <text evidence="1">Belongs to the UPF0065 (bug) family.</text>
</comment>
<feature type="signal peptide" evidence="2">
    <location>
        <begin position="1"/>
        <end position="27"/>
    </location>
</feature>
<dbReference type="PANTHER" id="PTHR42928">
    <property type="entry name" value="TRICARBOXYLATE-BINDING PROTEIN"/>
    <property type="match status" value="1"/>
</dbReference>
<evidence type="ECO:0000256" key="1">
    <source>
        <dbReference type="ARBA" id="ARBA00006987"/>
    </source>
</evidence>
<dbReference type="Proteomes" id="UP000308917">
    <property type="component" value="Unassembled WGS sequence"/>
</dbReference>
<organism evidence="3 4">
    <name type="scientific">Lampropedia puyangensis</name>
    <dbReference type="NCBI Taxonomy" id="1330072"/>
    <lineage>
        <taxon>Bacteria</taxon>
        <taxon>Pseudomonadati</taxon>
        <taxon>Pseudomonadota</taxon>
        <taxon>Betaproteobacteria</taxon>
        <taxon>Burkholderiales</taxon>
        <taxon>Comamonadaceae</taxon>
        <taxon>Lampropedia</taxon>
    </lineage>
</organism>
<dbReference type="EMBL" id="STFG01000003">
    <property type="protein sequence ID" value="THU04117.1"/>
    <property type="molecule type" value="Genomic_DNA"/>
</dbReference>
<dbReference type="PIRSF" id="PIRSF017082">
    <property type="entry name" value="YflP"/>
    <property type="match status" value="1"/>
</dbReference>
<proteinExistence type="inferred from homology"/>
<gene>
    <name evidence="3" type="ORF">E9531_05185</name>
</gene>
<keyword evidence="4" id="KW-1185">Reference proteome</keyword>
<reference evidence="3 4" key="1">
    <citation type="journal article" date="2015" name="Antonie Van Leeuwenhoek">
        <title>Lampropedia puyangensis sp. nov., isolated from symptomatic bark of Populus ? euramericana canker and emended description of Lampropedia hyalina (Ehrenberg 1832) Lee et al. 2004.</title>
        <authorList>
            <person name="Li Y."/>
            <person name="Wang T."/>
            <person name="Piao C.G."/>
            <person name="Wang L.F."/>
            <person name="Tian G.Z."/>
            <person name="Zhu T.H."/>
            <person name="Guo M.W."/>
        </authorList>
    </citation>
    <scope>NUCLEOTIDE SEQUENCE [LARGE SCALE GENOMIC DNA]</scope>
    <source>
        <strain evidence="3 4">2-bin</strain>
    </source>
</reference>
<feature type="chain" id="PRO_5020928266" evidence="2">
    <location>
        <begin position="28"/>
        <end position="325"/>
    </location>
</feature>
<dbReference type="RefSeq" id="WP_136572682.1">
    <property type="nucleotide sequence ID" value="NZ_STFG01000003.1"/>
</dbReference>
<name>A0A4S8FA30_9BURK</name>
<accession>A0A4S8FA30</accession>
<dbReference type="Gene3D" id="3.40.190.150">
    <property type="entry name" value="Bordetella uptake gene, domain 1"/>
    <property type="match status" value="1"/>
</dbReference>
<dbReference type="InterPro" id="IPR042100">
    <property type="entry name" value="Bug_dom1"/>
</dbReference>
<keyword evidence="2" id="KW-0732">Signal</keyword>
<dbReference type="Pfam" id="PF03401">
    <property type="entry name" value="TctC"/>
    <property type="match status" value="1"/>
</dbReference>
<dbReference type="Gene3D" id="3.40.190.10">
    <property type="entry name" value="Periplasmic binding protein-like II"/>
    <property type="match status" value="1"/>
</dbReference>